<proteinExistence type="predicted"/>
<dbReference type="CDD" id="cd22231">
    <property type="entry name" value="RHH_NikR_HicB-like"/>
    <property type="match status" value="1"/>
</dbReference>
<keyword evidence="2" id="KW-1185">Reference proteome</keyword>
<dbReference type="Gene3D" id="3.30.160.250">
    <property type="match status" value="1"/>
</dbReference>
<evidence type="ECO:0008006" key="3">
    <source>
        <dbReference type="Google" id="ProtNLM"/>
    </source>
</evidence>
<dbReference type="Proteomes" id="UP000052237">
    <property type="component" value="Unassembled WGS sequence"/>
</dbReference>
<dbReference type="AlphaFoldDB" id="A0A0S4SWD3"/>
<sequence length="118" mass="13202">MKNLNYYLNLPYKIEINKIPDSEGGGYCAMMPDFKGVALFYGDGATKKEALDELEAAFKLTLETLIENNSYIPLPTSEDAKVRINITLPKSLIEAIDKITKNRSRFLAESANLRLNGL</sequence>
<comment type="caution">
    <text evidence="1">The sequence shown here is derived from an EMBL/GenBank/DDBJ whole genome shotgun (WGS) entry which is preliminary data.</text>
</comment>
<dbReference type="SUPFAM" id="SSF143100">
    <property type="entry name" value="TTHA1013/TTHA0281-like"/>
    <property type="match status" value="1"/>
</dbReference>
<protein>
    <recommendedName>
        <fullName evidence="3">Type II toxin-antitoxin system HicB family antitoxin</fullName>
    </recommendedName>
</protein>
<gene>
    <name evidence="1" type="ORF">ERS686654_02157</name>
</gene>
<accession>A0A0S4SWD3</accession>
<organism evidence="1 2">
    <name type="scientific">Campylobacter hyointestinalis subsp. hyointestinalis</name>
    <dbReference type="NCBI Taxonomy" id="91352"/>
    <lineage>
        <taxon>Bacteria</taxon>
        <taxon>Pseudomonadati</taxon>
        <taxon>Campylobacterota</taxon>
        <taxon>Epsilonproteobacteria</taxon>
        <taxon>Campylobacterales</taxon>
        <taxon>Campylobacteraceae</taxon>
        <taxon>Campylobacter</taxon>
    </lineage>
</organism>
<evidence type="ECO:0000313" key="2">
    <source>
        <dbReference type="Proteomes" id="UP000052237"/>
    </source>
</evidence>
<evidence type="ECO:0000313" key="1">
    <source>
        <dbReference type="EMBL" id="CUU90692.1"/>
    </source>
</evidence>
<dbReference type="RefSeq" id="WP_059435559.1">
    <property type="nucleotide sequence ID" value="NZ_FAVB01000011.1"/>
</dbReference>
<dbReference type="InterPro" id="IPR035069">
    <property type="entry name" value="TTHA1013/TTHA0281-like"/>
</dbReference>
<dbReference type="EMBL" id="FAVB01000011">
    <property type="protein sequence ID" value="CUU90692.1"/>
    <property type="molecule type" value="Genomic_DNA"/>
</dbReference>
<reference evidence="1 2" key="1">
    <citation type="submission" date="2015-11" db="EMBL/GenBank/DDBJ databases">
        <authorList>
            <consortium name="Pathogen Informatics"/>
        </authorList>
    </citation>
    <scope>NUCLEOTIDE SEQUENCE [LARGE SCALE GENOMIC DNA]</scope>
    <source>
        <strain evidence="1 2">006A-0059</strain>
    </source>
</reference>
<name>A0A0S4SWD3_CAMHY</name>